<comment type="caution">
    <text evidence="1">The sequence shown here is derived from an EMBL/GenBank/DDBJ whole genome shotgun (WGS) entry which is preliminary data.</text>
</comment>
<evidence type="ECO:0000313" key="1">
    <source>
        <dbReference type="EMBL" id="KAJ9059224.1"/>
    </source>
</evidence>
<name>A0ACC2SA58_9FUNG</name>
<keyword evidence="2" id="KW-1185">Reference proteome</keyword>
<organism evidence="1 2">
    <name type="scientific">Entomophthora muscae</name>
    <dbReference type="NCBI Taxonomy" id="34485"/>
    <lineage>
        <taxon>Eukaryota</taxon>
        <taxon>Fungi</taxon>
        <taxon>Fungi incertae sedis</taxon>
        <taxon>Zoopagomycota</taxon>
        <taxon>Entomophthoromycotina</taxon>
        <taxon>Entomophthoromycetes</taxon>
        <taxon>Entomophthorales</taxon>
        <taxon>Entomophthoraceae</taxon>
        <taxon>Entomophthora</taxon>
    </lineage>
</organism>
<reference evidence="1" key="1">
    <citation type="submission" date="2022-04" db="EMBL/GenBank/DDBJ databases">
        <title>Genome of the entomopathogenic fungus Entomophthora muscae.</title>
        <authorList>
            <person name="Elya C."/>
            <person name="Lovett B.R."/>
            <person name="Lee E."/>
            <person name="Macias A.M."/>
            <person name="Hajek A.E."/>
            <person name="De Bivort B.L."/>
            <person name="Kasson M.T."/>
            <person name="De Fine Licht H.H."/>
            <person name="Stajich J.E."/>
        </authorList>
    </citation>
    <scope>NUCLEOTIDE SEQUENCE</scope>
    <source>
        <strain evidence="1">Berkeley</strain>
    </source>
</reference>
<dbReference type="Proteomes" id="UP001165960">
    <property type="component" value="Unassembled WGS sequence"/>
</dbReference>
<gene>
    <name evidence="1" type="ORF">DSO57_1004538</name>
</gene>
<evidence type="ECO:0000313" key="2">
    <source>
        <dbReference type="Proteomes" id="UP001165960"/>
    </source>
</evidence>
<accession>A0ACC2SA58</accession>
<protein>
    <submittedName>
        <fullName evidence="1">Uncharacterized protein</fullName>
    </submittedName>
</protein>
<dbReference type="EMBL" id="QTSX02005691">
    <property type="protein sequence ID" value="KAJ9059224.1"/>
    <property type="molecule type" value="Genomic_DNA"/>
</dbReference>
<sequence>MPNYKNWDLPEEQVILKFSNVKCQSHELVNRTLVYKITNTATSFKSKELILGGGVLLISLFFDSNFFANSPELSPSVSSTRAYHVYVTCIAILLWVCFKLFSVREAGVGVQIETTRNINILIPFTSSTVLFIPQKDIKEILILEGFRHFQVCFYLAFICKEEATQAESIIVAFQNLLPPACVLRPILLNCQKRILN</sequence>
<proteinExistence type="predicted"/>